<feature type="region of interest" description="Disordered" evidence="1">
    <location>
        <begin position="345"/>
        <end position="364"/>
    </location>
</feature>
<proteinExistence type="predicted"/>
<organism evidence="2 3">
    <name type="scientific">Streptomyces chiangmaiensis</name>
    <dbReference type="NCBI Taxonomy" id="766497"/>
    <lineage>
        <taxon>Bacteria</taxon>
        <taxon>Bacillati</taxon>
        <taxon>Actinomycetota</taxon>
        <taxon>Actinomycetes</taxon>
        <taxon>Kitasatosporales</taxon>
        <taxon>Streptomycetaceae</taxon>
        <taxon>Streptomyces</taxon>
    </lineage>
</organism>
<dbReference type="Proteomes" id="UP001333996">
    <property type="component" value="Unassembled WGS sequence"/>
</dbReference>
<dbReference type="EMBL" id="JAYWVC010000214">
    <property type="protein sequence ID" value="MED7827231.1"/>
    <property type="molecule type" value="Genomic_DNA"/>
</dbReference>
<evidence type="ECO:0008006" key="4">
    <source>
        <dbReference type="Google" id="ProtNLM"/>
    </source>
</evidence>
<dbReference type="SUPFAM" id="SSF55486">
    <property type="entry name" value="Metalloproteases ('zincins'), catalytic domain"/>
    <property type="match status" value="1"/>
</dbReference>
<keyword evidence="3" id="KW-1185">Reference proteome</keyword>
<feature type="compositionally biased region" description="Basic and acidic residues" evidence="1">
    <location>
        <begin position="352"/>
        <end position="364"/>
    </location>
</feature>
<dbReference type="RefSeq" id="WP_329511614.1">
    <property type="nucleotide sequence ID" value="NZ_BAAAYZ010000038.1"/>
</dbReference>
<protein>
    <recommendedName>
        <fullName evidence="4">HEXXH motif domain-containing protein</fullName>
    </recommendedName>
</protein>
<evidence type="ECO:0000313" key="2">
    <source>
        <dbReference type="EMBL" id="MED7827231.1"/>
    </source>
</evidence>
<accession>A0ABU7FSZ6</accession>
<evidence type="ECO:0000313" key="3">
    <source>
        <dbReference type="Proteomes" id="UP001333996"/>
    </source>
</evidence>
<name>A0ABU7FSZ6_9ACTN</name>
<gene>
    <name evidence="2" type="ORF">VXC91_36305</name>
</gene>
<evidence type="ECO:0000256" key="1">
    <source>
        <dbReference type="SAM" id="MobiDB-lite"/>
    </source>
</evidence>
<reference evidence="2" key="1">
    <citation type="submission" date="2024-01" db="EMBL/GenBank/DDBJ databases">
        <title>First draft genome sequence data of TA4-1, the type strain of Gram-positive actinobacterium Streptomyces chiangmaiensis.</title>
        <authorList>
            <person name="Yasawong M."/>
            <person name="Nantapong N."/>
        </authorList>
    </citation>
    <scope>NUCLEOTIDE SEQUENCE</scope>
    <source>
        <strain evidence="2">TA4-1</strain>
    </source>
</reference>
<comment type="caution">
    <text evidence="2">The sequence shown here is derived from an EMBL/GenBank/DDBJ whole genome shotgun (WGS) entry which is preliminary data.</text>
</comment>
<sequence length="364" mass="39759">MTRAVVYLPDGSSGPGRIGDADLEVVRRGPAELVLPEATVHDVRGGRLFNSLALAFDPAAGGGPLAGAEVDRQARAFGLVNTAFHLQRALRYFAGLLQRPLPHLVARIGMHDRPRRWGGGHYRLPGRAMAPEGECAGPDGEIHLGGGARFLTPATGEPYFHAPAHNVAIIYHEVGHHLCRHTADFRLNRLRPPREQTNKKIALDEGTADVFTAVLLGTPDIYGWHRHTVEEFDQRRRKLDGHWTMAYFRGGRDGDPHADGTLWASACWTARARVAERGADPVRFDALLVRGLELLGHATPLARTREALHGRRDFSRLLAAMTHADARLAPTVLAAMAEHGIRPGASNAELTEAARRPAVDQAHR</sequence>